<accession>A0ABP3KQL1</accession>
<dbReference type="PANTHER" id="PTHR42709">
    <property type="entry name" value="ALKALINE PHOSPHATASE LIKE PROTEIN"/>
    <property type="match status" value="1"/>
</dbReference>
<dbReference type="EMBL" id="BAAABY010000040">
    <property type="protein sequence ID" value="GAA0483115.1"/>
    <property type="molecule type" value="Genomic_DNA"/>
</dbReference>
<gene>
    <name evidence="10" type="ORF">GCM10010361_54940</name>
</gene>
<evidence type="ECO:0000259" key="9">
    <source>
        <dbReference type="Pfam" id="PF09335"/>
    </source>
</evidence>
<feature type="region of interest" description="Disordered" evidence="7">
    <location>
        <begin position="34"/>
        <end position="118"/>
    </location>
</feature>
<evidence type="ECO:0000256" key="8">
    <source>
        <dbReference type="SAM" id="Phobius"/>
    </source>
</evidence>
<keyword evidence="3" id="KW-1003">Cell membrane</keyword>
<dbReference type="InterPro" id="IPR051311">
    <property type="entry name" value="DedA_domain"/>
</dbReference>
<reference evidence="11" key="1">
    <citation type="journal article" date="2019" name="Int. J. Syst. Evol. Microbiol.">
        <title>The Global Catalogue of Microorganisms (GCM) 10K type strain sequencing project: providing services to taxonomists for standard genome sequencing and annotation.</title>
        <authorList>
            <consortium name="The Broad Institute Genomics Platform"/>
            <consortium name="The Broad Institute Genome Sequencing Center for Infectious Disease"/>
            <person name="Wu L."/>
            <person name="Ma J."/>
        </authorList>
    </citation>
    <scope>NUCLEOTIDE SEQUENCE [LARGE SCALE GENOMIC DNA]</scope>
    <source>
        <strain evidence="11">JCM 4805</strain>
    </source>
</reference>
<evidence type="ECO:0000256" key="5">
    <source>
        <dbReference type="ARBA" id="ARBA00022989"/>
    </source>
</evidence>
<protein>
    <recommendedName>
        <fullName evidence="9">VTT domain-containing protein</fullName>
    </recommendedName>
</protein>
<feature type="domain" description="VTT" evidence="9">
    <location>
        <begin position="139"/>
        <end position="264"/>
    </location>
</feature>
<proteinExistence type="inferred from homology"/>
<keyword evidence="11" id="KW-1185">Reference proteome</keyword>
<evidence type="ECO:0000256" key="7">
    <source>
        <dbReference type="SAM" id="MobiDB-lite"/>
    </source>
</evidence>
<evidence type="ECO:0000256" key="6">
    <source>
        <dbReference type="ARBA" id="ARBA00023136"/>
    </source>
</evidence>
<evidence type="ECO:0000256" key="2">
    <source>
        <dbReference type="ARBA" id="ARBA00010792"/>
    </source>
</evidence>
<dbReference type="Pfam" id="PF09335">
    <property type="entry name" value="VTT_dom"/>
    <property type="match status" value="1"/>
</dbReference>
<evidence type="ECO:0000313" key="10">
    <source>
        <dbReference type="EMBL" id="GAA0483115.1"/>
    </source>
</evidence>
<comment type="caution">
    <text evidence="10">The sequence shown here is derived from an EMBL/GenBank/DDBJ whole genome shotgun (WGS) entry which is preliminary data.</text>
</comment>
<evidence type="ECO:0000256" key="3">
    <source>
        <dbReference type="ARBA" id="ARBA00022475"/>
    </source>
</evidence>
<organism evidence="10 11">
    <name type="scientific">Streptomyces olivaceiscleroticus</name>
    <dbReference type="NCBI Taxonomy" id="68245"/>
    <lineage>
        <taxon>Bacteria</taxon>
        <taxon>Bacillati</taxon>
        <taxon>Actinomycetota</taxon>
        <taxon>Actinomycetes</taxon>
        <taxon>Kitasatosporales</taxon>
        <taxon>Streptomycetaceae</taxon>
        <taxon>Streptomyces</taxon>
    </lineage>
</organism>
<feature type="compositionally biased region" description="Gly residues" evidence="7">
    <location>
        <begin position="106"/>
        <end position="118"/>
    </location>
</feature>
<dbReference type="Proteomes" id="UP001500909">
    <property type="component" value="Unassembled WGS sequence"/>
</dbReference>
<feature type="compositionally biased region" description="Low complexity" evidence="7">
    <location>
        <begin position="331"/>
        <end position="351"/>
    </location>
</feature>
<evidence type="ECO:0000313" key="11">
    <source>
        <dbReference type="Proteomes" id="UP001500909"/>
    </source>
</evidence>
<dbReference type="PANTHER" id="PTHR42709:SF6">
    <property type="entry name" value="UNDECAPRENYL PHOSPHATE TRANSPORTER A"/>
    <property type="match status" value="1"/>
</dbReference>
<evidence type="ECO:0000256" key="1">
    <source>
        <dbReference type="ARBA" id="ARBA00004651"/>
    </source>
</evidence>
<feature type="transmembrane region" description="Helical" evidence="8">
    <location>
        <begin position="244"/>
        <end position="265"/>
    </location>
</feature>
<name>A0ABP3KQL1_9ACTN</name>
<feature type="transmembrane region" description="Helical" evidence="8">
    <location>
        <begin position="277"/>
        <end position="299"/>
    </location>
</feature>
<comment type="similarity">
    <text evidence="2">Belongs to the DedA family.</text>
</comment>
<evidence type="ECO:0000256" key="4">
    <source>
        <dbReference type="ARBA" id="ARBA00022692"/>
    </source>
</evidence>
<sequence>MVVTGWSAGAVMGLSLCRVTVDVPWFRCPLYTPRGYEAQNPHAAPRTFGNIAVRQPRYEPGRTGKSREVQKRDGKVKKGPERERNGEKGPGRTGKDREVGSRTGPEGTGGGTPDQGGGATVNTLAVYGLLALTTAPPLVPNAALLAWAGVLAADGDLHLALVLPVVAGSALLGDLLLHLAARRFGRPARAWMGRRARRRAFLERTSLLVDRYGVPFVAGVRFLPAGRVAAALVTGVVRYPVRRYLLGCAIAETLWASYSVGVGYLGTTATHSFVPALALSIGLSALVCGATALVQHVALRHLAVRSAQQVETGEGGEDKAETGEEGEVEAVDAAAAEVGAQQDGGQENRVQ</sequence>
<feature type="compositionally biased region" description="Basic and acidic residues" evidence="7">
    <location>
        <begin position="56"/>
        <end position="100"/>
    </location>
</feature>
<feature type="region of interest" description="Disordered" evidence="7">
    <location>
        <begin position="310"/>
        <end position="351"/>
    </location>
</feature>
<comment type="subcellular location">
    <subcellularLocation>
        <location evidence="1">Cell membrane</location>
        <topology evidence="1">Multi-pass membrane protein</topology>
    </subcellularLocation>
</comment>
<dbReference type="InterPro" id="IPR032816">
    <property type="entry name" value="VTT_dom"/>
</dbReference>
<keyword evidence="4 8" id="KW-0812">Transmembrane</keyword>
<feature type="transmembrane region" description="Helical" evidence="8">
    <location>
        <begin position="124"/>
        <end position="147"/>
    </location>
</feature>
<feature type="transmembrane region" description="Helical" evidence="8">
    <location>
        <begin position="159"/>
        <end position="181"/>
    </location>
</feature>
<keyword evidence="5 8" id="KW-1133">Transmembrane helix</keyword>
<keyword evidence="6 8" id="KW-0472">Membrane</keyword>